<gene>
    <name evidence="2" type="ordered locus">PSMK_07070</name>
</gene>
<accession>I0IC78</accession>
<dbReference type="OrthoDB" id="273882at2"/>
<keyword evidence="3" id="KW-1185">Reference proteome</keyword>
<evidence type="ECO:0000313" key="3">
    <source>
        <dbReference type="Proteomes" id="UP000007881"/>
    </source>
</evidence>
<evidence type="ECO:0000256" key="1">
    <source>
        <dbReference type="SAM" id="SignalP"/>
    </source>
</evidence>
<dbReference type="KEGG" id="phm:PSMK_07070"/>
<dbReference type="Proteomes" id="UP000007881">
    <property type="component" value="Chromosome"/>
</dbReference>
<dbReference type="NCBIfam" id="TIGR02595">
    <property type="entry name" value="PEP_CTERM"/>
    <property type="match status" value="1"/>
</dbReference>
<keyword evidence="1" id="KW-0732">Signal</keyword>
<dbReference type="RefSeq" id="WP_014436086.1">
    <property type="nucleotide sequence ID" value="NC_017080.1"/>
</dbReference>
<dbReference type="HOGENOM" id="CLU_1089288_0_0_0"/>
<feature type="chain" id="PRO_5003629068" description="PEP-CTERM protein-sorting domain-containing protein" evidence="1">
    <location>
        <begin position="23"/>
        <end position="255"/>
    </location>
</feature>
<dbReference type="EMBL" id="AP012338">
    <property type="protein sequence ID" value="BAM02866.1"/>
    <property type="molecule type" value="Genomic_DNA"/>
</dbReference>
<sequence>MQHTIAPTLLLAAALAPAAAHAEHADAMLLVGPDGRLTTGLYSFDTATVLATDERVFEGEFDAFGIVAEPGFNALPAGSAGLPAGFSALPGNTPVTFTGRAFTQAGVTSNLWHWDATGPVDFQPVTAPTSLDIKRSVFTTNLDGGSADAAGFLIDTTGASGSLHRHVSFQVNDGDGDPLVQSAAAGFYLWSMELAVGSALTAEPIFFVHGLGVENEALHEQAIAFVEANVVPEPTAALGLAAAGVVLLSRRRAAA</sequence>
<dbReference type="STRING" id="1142394.PSMK_07070"/>
<dbReference type="InterPro" id="IPR013424">
    <property type="entry name" value="Ice-binding_C"/>
</dbReference>
<name>I0IC78_PHYMF</name>
<proteinExistence type="predicted"/>
<reference evidence="2 3" key="1">
    <citation type="submission" date="2012-02" db="EMBL/GenBank/DDBJ databases">
        <title>Complete genome sequence of Phycisphaera mikurensis NBRC 102666.</title>
        <authorList>
            <person name="Ankai A."/>
            <person name="Hosoyama A."/>
            <person name="Terui Y."/>
            <person name="Sekine M."/>
            <person name="Fukai R."/>
            <person name="Kato Y."/>
            <person name="Nakamura S."/>
            <person name="Yamada-Narita S."/>
            <person name="Kawakoshi A."/>
            <person name="Fukunaga Y."/>
            <person name="Yamazaki S."/>
            <person name="Fujita N."/>
        </authorList>
    </citation>
    <scope>NUCLEOTIDE SEQUENCE [LARGE SCALE GENOMIC DNA]</scope>
    <source>
        <strain evidence="3">NBRC 102666 / KCTC 22515 / FYK2301M01</strain>
    </source>
</reference>
<organism evidence="2 3">
    <name type="scientific">Phycisphaera mikurensis (strain NBRC 102666 / KCTC 22515 / FYK2301M01)</name>
    <dbReference type="NCBI Taxonomy" id="1142394"/>
    <lineage>
        <taxon>Bacteria</taxon>
        <taxon>Pseudomonadati</taxon>
        <taxon>Planctomycetota</taxon>
        <taxon>Phycisphaerae</taxon>
        <taxon>Phycisphaerales</taxon>
        <taxon>Phycisphaeraceae</taxon>
        <taxon>Phycisphaera</taxon>
    </lineage>
</organism>
<evidence type="ECO:0008006" key="4">
    <source>
        <dbReference type="Google" id="ProtNLM"/>
    </source>
</evidence>
<protein>
    <recommendedName>
        <fullName evidence="4">PEP-CTERM protein-sorting domain-containing protein</fullName>
    </recommendedName>
</protein>
<evidence type="ECO:0000313" key="2">
    <source>
        <dbReference type="EMBL" id="BAM02866.1"/>
    </source>
</evidence>
<dbReference type="AlphaFoldDB" id="I0IC78"/>
<feature type="signal peptide" evidence="1">
    <location>
        <begin position="1"/>
        <end position="22"/>
    </location>
</feature>